<evidence type="ECO:0000313" key="7">
    <source>
        <dbReference type="EMBL" id="OAM79672.1"/>
    </source>
</evidence>
<dbReference type="EMBL" id="LVVY01000062">
    <property type="protein sequence ID" value="OAM79672.1"/>
    <property type="molecule type" value="Genomic_DNA"/>
</dbReference>
<keyword evidence="8" id="KW-1185">Reference proteome</keyword>
<sequence length="317" mass="33936">MKANMQIALLAALCLGLALVPLSGSTYLVYLATQILIFILFATSLNLLVGYGGLISFGHAAFFAIGGYSNAILLTTYGVPVLLALPGAMVVTAILSAIIGFFCVRLTAYYFSMLTLAFGQLVWAVAFKWRAVTGGDDGFLRVAVPEWLATPSSFYLFSLLVVALAVAVLWVVAHSPLGRTMMAIRENETRAGFLGVNTRLVQLITFTIAGTFAGLAGGLFSMFNRSLFPNSAWWLQSAEVLIMVVLGGIGSFFGPMVGALALILLNRLTLQLTEYWPALLAIILIVTLFFFPNGIAGLFGSRPAPGLRDERGEKSDA</sequence>
<evidence type="ECO:0008006" key="9">
    <source>
        <dbReference type="Google" id="ProtNLM"/>
    </source>
</evidence>
<feature type="transmembrane region" description="Helical" evidence="6">
    <location>
        <begin position="240"/>
        <end position="265"/>
    </location>
</feature>
<feature type="transmembrane region" description="Helical" evidence="6">
    <location>
        <begin position="111"/>
        <end position="132"/>
    </location>
</feature>
<feature type="transmembrane region" description="Helical" evidence="6">
    <location>
        <begin position="61"/>
        <end position="79"/>
    </location>
</feature>
<gene>
    <name evidence="7" type="ORF">A3840_02930</name>
</gene>
<feature type="transmembrane region" description="Helical" evidence="6">
    <location>
        <begin position="152"/>
        <end position="173"/>
    </location>
</feature>
<evidence type="ECO:0000256" key="3">
    <source>
        <dbReference type="ARBA" id="ARBA00022692"/>
    </source>
</evidence>
<dbReference type="GO" id="GO:0005886">
    <property type="term" value="C:plasma membrane"/>
    <property type="evidence" value="ECO:0007669"/>
    <property type="project" value="UniProtKB-SubCell"/>
</dbReference>
<organism evidence="7 8">
    <name type="scientific">Devosia elaeis</name>
    <dbReference type="NCBI Taxonomy" id="1770058"/>
    <lineage>
        <taxon>Bacteria</taxon>
        <taxon>Pseudomonadati</taxon>
        <taxon>Pseudomonadota</taxon>
        <taxon>Alphaproteobacteria</taxon>
        <taxon>Hyphomicrobiales</taxon>
        <taxon>Devosiaceae</taxon>
        <taxon>Devosia</taxon>
    </lineage>
</organism>
<dbReference type="PANTHER" id="PTHR30482">
    <property type="entry name" value="HIGH-AFFINITY BRANCHED-CHAIN AMINO ACID TRANSPORT SYSTEM PERMEASE"/>
    <property type="match status" value="1"/>
</dbReference>
<reference evidence="7 8" key="1">
    <citation type="submission" date="2016-03" db="EMBL/GenBank/DDBJ databases">
        <title>Genome sequencing of Devosia sp. S37.</title>
        <authorList>
            <person name="Mohd Nor M."/>
        </authorList>
    </citation>
    <scope>NUCLEOTIDE SEQUENCE [LARGE SCALE GENOMIC DNA]</scope>
    <source>
        <strain evidence="7 8">S37</strain>
    </source>
</reference>
<comment type="caution">
    <text evidence="7">The sequence shown here is derived from an EMBL/GenBank/DDBJ whole genome shotgun (WGS) entry which is preliminary data.</text>
</comment>
<dbReference type="STRING" id="1770058.A3840_02930"/>
<keyword evidence="2" id="KW-1003">Cell membrane</keyword>
<name>A0A178I2X8_9HYPH</name>
<feature type="transmembrane region" description="Helical" evidence="6">
    <location>
        <begin position="200"/>
        <end position="220"/>
    </location>
</feature>
<protein>
    <recommendedName>
        <fullName evidence="9">ABC transporter permease</fullName>
    </recommendedName>
</protein>
<feature type="transmembrane region" description="Helical" evidence="6">
    <location>
        <begin position="85"/>
        <end position="104"/>
    </location>
</feature>
<keyword evidence="5 6" id="KW-0472">Membrane</keyword>
<comment type="subcellular location">
    <subcellularLocation>
        <location evidence="1">Cell membrane</location>
        <topology evidence="1">Multi-pass membrane protein</topology>
    </subcellularLocation>
</comment>
<evidence type="ECO:0000256" key="2">
    <source>
        <dbReference type="ARBA" id="ARBA00022475"/>
    </source>
</evidence>
<evidence type="ECO:0000256" key="4">
    <source>
        <dbReference type="ARBA" id="ARBA00022989"/>
    </source>
</evidence>
<dbReference type="Pfam" id="PF02653">
    <property type="entry name" value="BPD_transp_2"/>
    <property type="match status" value="1"/>
</dbReference>
<dbReference type="PANTHER" id="PTHR30482:SF17">
    <property type="entry name" value="ABC TRANSPORTER ATP-BINDING PROTEIN"/>
    <property type="match status" value="1"/>
</dbReference>
<dbReference type="OrthoDB" id="7917346at2"/>
<dbReference type="InterPro" id="IPR043428">
    <property type="entry name" value="LivM-like"/>
</dbReference>
<keyword evidence="3 6" id="KW-0812">Transmembrane</keyword>
<evidence type="ECO:0000256" key="5">
    <source>
        <dbReference type="ARBA" id="ARBA00023136"/>
    </source>
</evidence>
<evidence type="ECO:0000313" key="8">
    <source>
        <dbReference type="Proteomes" id="UP000078389"/>
    </source>
</evidence>
<feature type="transmembrane region" description="Helical" evidence="6">
    <location>
        <begin position="34"/>
        <end position="54"/>
    </location>
</feature>
<feature type="transmembrane region" description="Helical" evidence="6">
    <location>
        <begin position="277"/>
        <end position="299"/>
    </location>
</feature>
<accession>A0A178I2X8</accession>
<keyword evidence="4 6" id="KW-1133">Transmembrane helix</keyword>
<dbReference type="Proteomes" id="UP000078389">
    <property type="component" value="Unassembled WGS sequence"/>
</dbReference>
<evidence type="ECO:0000256" key="1">
    <source>
        <dbReference type="ARBA" id="ARBA00004651"/>
    </source>
</evidence>
<dbReference type="AlphaFoldDB" id="A0A178I2X8"/>
<dbReference type="GO" id="GO:0015658">
    <property type="term" value="F:branched-chain amino acid transmembrane transporter activity"/>
    <property type="evidence" value="ECO:0007669"/>
    <property type="project" value="InterPro"/>
</dbReference>
<dbReference type="InterPro" id="IPR001851">
    <property type="entry name" value="ABC_transp_permease"/>
</dbReference>
<evidence type="ECO:0000256" key="6">
    <source>
        <dbReference type="SAM" id="Phobius"/>
    </source>
</evidence>
<dbReference type="CDD" id="cd06581">
    <property type="entry name" value="TM_PBP1_LivM_like"/>
    <property type="match status" value="1"/>
</dbReference>
<proteinExistence type="predicted"/>